<name>A0A7J8J671_MOLMO</name>
<comment type="caution">
    <text evidence="3">The sequence shown here is derived from an EMBL/GenBank/DDBJ whole genome shotgun (WGS) entry which is preliminary data.</text>
</comment>
<keyword evidence="4" id="KW-1185">Reference proteome</keyword>
<feature type="compositionally biased region" description="Low complexity" evidence="1">
    <location>
        <begin position="1376"/>
        <end position="1394"/>
    </location>
</feature>
<feature type="compositionally biased region" description="Basic and acidic residues" evidence="1">
    <location>
        <begin position="858"/>
        <end position="871"/>
    </location>
</feature>
<feature type="region of interest" description="Disordered" evidence="1">
    <location>
        <begin position="1004"/>
        <end position="1027"/>
    </location>
</feature>
<evidence type="ECO:0000259" key="2">
    <source>
        <dbReference type="PROSITE" id="PS50105"/>
    </source>
</evidence>
<feature type="compositionally biased region" description="Low complexity" evidence="1">
    <location>
        <begin position="1207"/>
        <end position="1237"/>
    </location>
</feature>
<feature type="compositionally biased region" description="Polar residues" evidence="1">
    <location>
        <begin position="1401"/>
        <end position="1420"/>
    </location>
</feature>
<reference evidence="3 4" key="1">
    <citation type="journal article" date="2020" name="Nature">
        <title>Six reference-quality genomes reveal evolution of bat adaptations.</title>
        <authorList>
            <person name="Jebb D."/>
            <person name="Huang Z."/>
            <person name="Pippel M."/>
            <person name="Hughes G.M."/>
            <person name="Lavrichenko K."/>
            <person name="Devanna P."/>
            <person name="Winkler S."/>
            <person name="Jermiin L.S."/>
            <person name="Skirmuntt E.C."/>
            <person name="Katzourakis A."/>
            <person name="Burkitt-Gray L."/>
            <person name="Ray D.A."/>
            <person name="Sullivan K.A.M."/>
            <person name="Roscito J.G."/>
            <person name="Kirilenko B.M."/>
            <person name="Davalos L.M."/>
            <person name="Corthals A.P."/>
            <person name="Power M.L."/>
            <person name="Jones G."/>
            <person name="Ransome R.D."/>
            <person name="Dechmann D.K.N."/>
            <person name="Locatelli A.G."/>
            <person name="Puechmaille S.J."/>
            <person name="Fedrigo O."/>
            <person name="Jarvis E.D."/>
            <person name="Hiller M."/>
            <person name="Vernes S.C."/>
            <person name="Myers E.W."/>
            <person name="Teeling E.C."/>
        </authorList>
    </citation>
    <scope>NUCLEOTIDE SEQUENCE [LARGE SCALE GENOMIC DNA]</scope>
    <source>
        <strain evidence="3">MMolMol1</strain>
        <tissue evidence="3">Muscle</tissue>
    </source>
</reference>
<feature type="compositionally biased region" description="Polar residues" evidence="1">
    <location>
        <begin position="1361"/>
        <end position="1375"/>
    </location>
</feature>
<dbReference type="InterPro" id="IPR051566">
    <property type="entry name" value="CNKSR"/>
</dbReference>
<dbReference type="EMBL" id="JACASF010000002">
    <property type="protein sequence ID" value="KAF6492367.1"/>
    <property type="molecule type" value="Genomic_DNA"/>
</dbReference>
<feature type="region of interest" description="Disordered" evidence="1">
    <location>
        <begin position="1111"/>
        <end position="1289"/>
    </location>
</feature>
<dbReference type="PANTHER" id="PTHR12844">
    <property type="entry name" value="CONNECTOR ENCHANCER OF KINASE SUPPRESSOR OF RAS"/>
    <property type="match status" value="1"/>
</dbReference>
<feature type="compositionally biased region" description="Polar residues" evidence="1">
    <location>
        <begin position="1274"/>
        <end position="1286"/>
    </location>
</feature>
<accession>A0A7J8J671</accession>
<dbReference type="FunCoup" id="A0A7J8J671">
    <property type="interactions" value="1"/>
</dbReference>
<dbReference type="Pfam" id="PF00536">
    <property type="entry name" value="SAM_1"/>
    <property type="match status" value="1"/>
</dbReference>
<feature type="compositionally biased region" description="Basic and acidic residues" evidence="1">
    <location>
        <begin position="1128"/>
        <end position="1140"/>
    </location>
</feature>
<feature type="region of interest" description="Disordered" evidence="1">
    <location>
        <begin position="711"/>
        <end position="730"/>
    </location>
</feature>
<dbReference type="InterPro" id="IPR001660">
    <property type="entry name" value="SAM"/>
</dbReference>
<feature type="region of interest" description="Disordered" evidence="1">
    <location>
        <begin position="298"/>
        <end position="330"/>
    </location>
</feature>
<protein>
    <recommendedName>
        <fullName evidence="2">SAM domain-containing protein</fullName>
    </recommendedName>
</protein>
<evidence type="ECO:0000313" key="3">
    <source>
        <dbReference type="EMBL" id="KAF6492367.1"/>
    </source>
</evidence>
<feature type="region of interest" description="Disordered" evidence="1">
    <location>
        <begin position="1328"/>
        <end position="1424"/>
    </location>
</feature>
<dbReference type="Pfam" id="PF10534">
    <property type="entry name" value="CRIC_ras_sig"/>
    <property type="match status" value="1"/>
</dbReference>
<feature type="region of interest" description="Disordered" evidence="1">
    <location>
        <begin position="783"/>
        <end position="810"/>
    </location>
</feature>
<dbReference type="InterPro" id="IPR013761">
    <property type="entry name" value="SAM/pointed_sf"/>
</dbReference>
<feature type="compositionally biased region" description="Basic and acidic residues" evidence="1">
    <location>
        <begin position="721"/>
        <end position="730"/>
    </location>
</feature>
<feature type="compositionally biased region" description="Basic and acidic residues" evidence="1">
    <location>
        <begin position="311"/>
        <end position="327"/>
    </location>
</feature>
<sequence length="1747" mass="195593">MAQLFHLFHRELTVTSSPIEVRVWIEELDYSFLVYGENFERAQINGEKLLNITRQKLKELGIIRTDHQDIILKAVANINKKTKVEEQAMQGEDQNDKKMPTRFRKQSEHLEHAIDRVLIMISERRRTRILHGTNEEPPHNILTAALELINVVKMILNILERPPLDCMPEFSSLKNHLIKHITLLKHFSEQSDLNNEMESDIIDVCKDVTKMCHYIIDLPPELTGPEEVPPRVQVPIAIEHEAVSFSVEHVPDDVPPTQHLSMSITITSSSSEPVFPLQDMPLQNKIVLYRSEYFSPEKLNTPSNEETVMVPHDDENKSETEVSDTKGSDTLAGSLDYTSLQDLVIIESGSPVPDSGSEKCVIDSDSDRGIGLDYDVEKQWKDSDSIIWGTESDSETCPVESDSAKHLLEPETYQIASSSVQDLTESEQHLVGVEQFQVEYDSLKYWMDSDSEKCLKDSDSEKFMDSDNERLDIDSDSEKGPMASASVKQLLKAEKCQMASDSIKRLMESEKRLIEIKQHYMLSASEEYVMESDMEKDKMGSASACGVQLMGEEKYQEKTRSNRYKMDSDSEPCGMDLDSERHALATAAAKCLVGNKTHQLSAKTEGHWVHSLPQRHKVDLDSEGPRMASDTVKRMMKAESSQSEPELEKFWIGLKSESKKSLTDSEKRQLDFDYDSCRDSSRSAGFQGSSETCQVDFQKLLDNFERHQIDCNSKKRQSNSENEKHQNEFESEKHMVKMEREQCLMQSENEKLQMDEEQEKYDTGSDREKVRQITFNKERHHLDSENEAQRLGARKKDNRPHGFWRPVFLTPPFGRAKKTEERYSMQQTGNKVSRIQHVRHLSDENILRYKEVSSILSDRQDSQPKLEEKHSHNLFPDPNTLVDNKHQRNASHESHLCKSDCKEYKSLQSFQSSGSQLSPLTILNAKDYTSEVSVPDCHLTSVDPWSAVRPKIHRYSSDTRATICSKCFKEISNSHFHKCFGDFDNNSHLQTPLGSKYCMSPKSIRHRKTSRSSPLSRPPDSERPVGFRCPLHRRDSKYSLGSTSYLHCGSCSALQNLLGTTVTRTFLMNPQNATCRPGTPGPDNIINVSNVVGLESEGRFNLTHQIEIEANPDNETKLDNANNLKNEANAKDKPILKDERDHEDETDSEDEKDSEDEEDLEDENNTKDKKDPKDKSDPDNTDPKDSNAENDADANNGSDYSGDADPTSGADSNSDGDSNNGTDSNSKSDSTTDKGTNNDANSKYSTDSEEDKYTNNSDNTSGLNNDIDQDCTADFNNGTNPNYTSELRNETGMDYTSSYNNGTGLSNAARSGNGICCNSDTGTTSEACLNNNRPGSNLNGSGLQNNGPGSQNNRQDLNIPGFSNNGSGLNINDLRSNNSSVVNNNSPVPNNIPVLKKDPDSNNNARPDYATSHNNSFSSNKDADSNYDTKPIAAGHNYSAVPNYYSDLDYIPKFAHALGCSFVVNPNYIAQISYATRPSSTTGNVNVTDDDTSNTTGCGGAISPSYITCISFASNTNYKTRFTHVIAFNFVINKYYAISTLNVYNSTSTGKINNLSEPKLEIGFGPSIPNIVYGSTPTFAAGNNYTSTPENLTTSTFSDSYKFGGNYTVIDYHKFGVCSKGNDGSVDCAIFMHATEFKDVLDAKDSGLLKDFSSIQNPIGIKDPASVNFHSKLNILLLSFNIIEAEQPDVMKFAISSGAVNQFFKWKICFLGIFNLRYNKTISYPKILATCSSSTSRQITDKTLAIE</sequence>
<dbReference type="PROSITE" id="PS50105">
    <property type="entry name" value="SAM_DOMAIN"/>
    <property type="match status" value="1"/>
</dbReference>
<organism evidence="3 4">
    <name type="scientific">Molossus molossus</name>
    <name type="common">Pallas' mastiff bat</name>
    <name type="synonym">Vespertilio molossus</name>
    <dbReference type="NCBI Taxonomy" id="27622"/>
    <lineage>
        <taxon>Eukaryota</taxon>
        <taxon>Metazoa</taxon>
        <taxon>Chordata</taxon>
        <taxon>Craniata</taxon>
        <taxon>Vertebrata</taxon>
        <taxon>Euteleostomi</taxon>
        <taxon>Mammalia</taxon>
        <taxon>Eutheria</taxon>
        <taxon>Laurasiatheria</taxon>
        <taxon>Chiroptera</taxon>
        <taxon>Yangochiroptera</taxon>
        <taxon>Molossidae</taxon>
        <taxon>Molossus</taxon>
    </lineage>
</organism>
<dbReference type="InParanoid" id="A0A7J8J671"/>
<dbReference type="PANTHER" id="PTHR12844:SF17">
    <property type="entry name" value="CONNECTOR ENHANCER OF KINASE SUPPRESSOR OF RAS 3"/>
    <property type="match status" value="1"/>
</dbReference>
<gene>
    <name evidence="3" type="ORF">HJG59_009574</name>
</gene>
<dbReference type="SUPFAM" id="SSF47769">
    <property type="entry name" value="SAM/Pointed domain"/>
    <property type="match status" value="1"/>
</dbReference>
<evidence type="ECO:0000256" key="1">
    <source>
        <dbReference type="SAM" id="MobiDB-lite"/>
    </source>
</evidence>
<feature type="compositionally biased region" description="Low complexity" evidence="1">
    <location>
        <begin position="1334"/>
        <end position="1353"/>
    </location>
</feature>
<evidence type="ECO:0000313" key="4">
    <source>
        <dbReference type="Proteomes" id="UP000550707"/>
    </source>
</evidence>
<feature type="compositionally biased region" description="Polar residues" evidence="1">
    <location>
        <begin position="1254"/>
        <end position="1266"/>
    </location>
</feature>
<dbReference type="SMART" id="SM00454">
    <property type="entry name" value="SAM"/>
    <property type="match status" value="1"/>
</dbReference>
<feature type="domain" description="SAM" evidence="2">
    <location>
        <begin position="16"/>
        <end position="81"/>
    </location>
</feature>
<feature type="compositionally biased region" description="Acidic residues" evidence="1">
    <location>
        <begin position="1141"/>
        <end position="1163"/>
    </location>
</feature>
<feature type="region of interest" description="Disordered" evidence="1">
    <location>
        <begin position="858"/>
        <end position="883"/>
    </location>
</feature>
<dbReference type="InterPro" id="IPR017874">
    <property type="entry name" value="CRIC_domain"/>
</dbReference>
<dbReference type="Gene3D" id="1.10.150.50">
    <property type="entry name" value="Transcription Factor, Ets-1"/>
    <property type="match status" value="1"/>
</dbReference>
<dbReference type="Proteomes" id="UP000550707">
    <property type="component" value="Unassembled WGS sequence"/>
</dbReference>
<proteinExistence type="predicted"/>
<feature type="compositionally biased region" description="Basic and acidic residues" evidence="1">
    <location>
        <begin position="1164"/>
        <end position="1187"/>
    </location>
</feature>